<dbReference type="InterPro" id="IPR029417">
    <property type="entry name" value="FAM227"/>
</dbReference>
<evidence type="ECO:0008006" key="5">
    <source>
        <dbReference type="Google" id="ProtNLM"/>
    </source>
</evidence>
<feature type="region of interest" description="Disordered" evidence="2">
    <location>
        <begin position="499"/>
        <end position="535"/>
    </location>
</feature>
<dbReference type="AlphaFoldDB" id="A0AA35LC10"/>
<protein>
    <recommendedName>
        <fullName evidence="5">Family with sequence similarity 227 member B</fullName>
    </recommendedName>
</protein>
<dbReference type="EMBL" id="OX395139">
    <property type="protein sequence ID" value="CAI5792869.1"/>
    <property type="molecule type" value="Genomic_DNA"/>
</dbReference>
<sequence length="535" mass="61884">MAASESSTAPTKAVPQPPRTFEEFLVSQKLDDWPRFPYMPEMDTQPLVSKLKKDYALETITKFLHDNAPISTKIISDLEKRMDECKMRVHEHADVVLYLESKESELDDQEGVFIEQDTCLSESTSGLPRKKKKKKKVQIAADTIDHTSSKRVENYKFPGFKPMKVMKLPNHLEPAQLWDSVLKVQTFKGVDTKILKKLFISEASLAILQDCFWWWFLHKFKPDQAEQDHLFDRISDSFVALLLSTPSFIKDPFFQMYPDCLSQAIYVTFCEAFPESRLRFTDEFKEELMDLVFQWIRGFKPQKSAWKKWNLFWLEAPLTQTQKTDSLHKLSSLKLQNSVIKTRSIGKSWSRSPIADQPQVHFQLEKEEPKEVEVTPKKKAESHYIGDGPDFQRSLFNLGGQSPLVVYYLKMHGISNTLANMRAYRINHIEICKVPSASPTYRDAIAESQKIAEKRHNDFLNFEHKCADELAHLQRQRKKVNRTYKRMLATITKKRTESRLQTESFISQRETPKPCHSASTSASTSTVSSAAEDLP</sequence>
<gene>
    <name evidence="3" type="ORF">PODLI_1B043387</name>
</gene>
<dbReference type="Pfam" id="PF14922">
    <property type="entry name" value="FWWh"/>
    <property type="match status" value="1"/>
</dbReference>
<dbReference type="Proteomes" id="UP001178461">
    <property type="component" value="Chromosome 14"/>
</dbReference>
<reference evidence="3" key="1">
    <citation type="submission" date="2022-12" db="EMBL/GenBank/DDBJ databases">
        <authorList>
            <person name="Alioto T."/>
            <person name="Alioto T."/>
            <person name="Gomez Garrido J."/>
        </authorList>
    </citation>
    <scope>NUCLEOTIDE SEQUENCE</scope>
</reference>
<organism evidence="3 4">
    <name type="scientific">Podarcis lilfordi</name>
    <name type="common">Lilford's wall lizard</name>
    <dbReference type="NCBI Taxonomy" id="74358"/>
    <lineage>
        <taxon>Eukaryota</taxon>
        <taxon>Metazoa</taxon>
        <taxon>Chordata</taxon>
        <taxon>Craniata</taxon>
        <taxon>Vertebrata</taxon>
        <taxon>Euteleostomi</taxon>
        <taxon>Lepidosauria</taxon>
        <taxon>Squamata</taxon>
        <taxon>Bifurcata</taxon>
        <taxon>Unidentata</taxon>
        <taxon>Episquamata</taxon>
        <taxon>Laterata</taxon>
        <taxon>Lacertibaenia</taxon>
        <taxon>Lacertidae</taxon>
        <taxon>Podarcis</taxon>
    </lineage>
</organism>
<evidence type="ECO:0000313" key="3">
    <source>
        <dbReference type="EMBL" id="CAI5792869.1"/>
    </source>
</evidence>
<dbReference type="PANTHER" id="PTHR33560:SF2">
    <property type="entry name" value="PROTEIN FAM227B"/>
    <property type="match status" value="1"/>
</dbReference>
<evidence type="ECO:0000256" key="2">
    <source>
        <dbReference type="SAM" id="MobiDB-lite"/>
    </source>
</evidence>
<dbReference type="PANTHER" id="PTHR33560">
    <property type="entry name" value="PROTEIN FAM227B"/>
    <property type="match status" value="1"/>
</dbReference>
<evidence type="ECO:0000256" key="1">
    <source>
        <dbReference type="ARBA" id="ARBA00008666"/>
    </source>
</evidence>
<feature type="compositionally biased region" description="Low complexity" evidence="2">
    <location>
        <begin position="517"/>
        <end position="535"/>
    </location>
</feature>
<keyword evidence="4" id="KW-1185">Reference proteome</keyword>
<comment type="similarity">
    <text evidence="1">Belongs to the FAM227 family.</text>
</comment>
<accession>A0AA35LC10</accession>
<evidence type="ECO:0000313" key="4">
    <source>
        <dbReference type="Proteomes" id="UP001178461"/>
    </source>
</evidence>
<name>A0AA35LC10_9SAUR</name>
<proteinExistence type="inferred from homology"/>